<evidence type="ECO:0000313" key="1">
    <source>
        <dbReference type="EMBL" id="MDH7638959.1"/>
    </source>
</evidence>
<dbReference type="RefSeq" id="WP_281044231.1">
    <property type="nucleotide sequence ID" value="NZ_JARYGZ010000001.1"/>
</dbReference>
<organism evidence="1 2">
    <name type="scientific">Sphingomonas oryzagri</name>
    <dbReference type="NCBI Taxonomy" id="3042314"/>
    <lineage>
        <taxon>Bacteria</taxon>
        <taxon>Pseudomonadati</taxon>
        <taxon>Pseudomonadota</taxon>
        <taxon>Alphaproteobacteria</taxon>
        <taxon>Sphingomonadales</taxon>
        <taxon>Sphingomonadaceae</taxon>
        <taxon>Sphingomonas</taxon>
    </lineage>
</organism>
<name>A0ABT6N2G4_9SPHN</name>
<comment type="caution">
    <text evidence="1">The sequence shown here is derived from an EMBL/GenBank/DDBJ whole genome shotgun (WGS) entry which is preliminary data.</text>
</comment>
<sequence length="144" mass="16269">MAVRRETSPEFVNDIANSDSVRPFIRPDGGFMDWSEIVARPSTQTGVIVLSNGEDAVAAFEMTAPGIFQSHTLFSETCRGRKAIETGREMVAWMFEHGADIVWGSTPRDNRKARWFNRQIGAHPLPSSDDDDEIFEIRKSDWVH</sequence>
<proteinExistence type="predicted"/>
<dbReference type="Proteomes" id="UP001160625">
    <property type="component" value="Unassembled WGS sequence"/>
</dbReference>
<accession>A0ABT6N2G4</accession>
<protein>
    <recommendedName>
        <fullName evidence="3">N-acetyltransferase domain-containing protein</fullName>
    </recommendedName>
</protein>
<keyword evidence="2" id="KW-1185">Reference proteome</keyword>
<dbReference type="EMBL" id="JARYGZ010000001">
    <property type="protein sequence ID" value="MDH7638959.1"/>
    <property type="molecule type" value="Genomic_DNA"/>
</dbReference>
<evidence type="ECO:0008006" key="3">
    <source>
        <dbReference type="Google" id="ProtNLM"/>
    </source>
</evidence>
<gene>
    <name evidence="1" type="ORF">QGN17_09475</name>
</gene>
<evidence type="ECO:0000313" key="2">
    <source>
        <dbReference type="Proteomes" id="UP001160625"/>
    </source>
</evidence>
<reference evidence="1" key="1">
    <citation type="submission" date="2023-04" db="EMBL/GenBank/DDBJ databases">
        <title>Sphingomonas sp. MAHUQ-71 isolated from rice field.</title>
        <authorList>
            <person name="Huq M.A."/>
        </authorList>
    </citation>
    <scope>NUCLEOTIDE SEQUENCE</scope>
    <source>
        <strain evidence="1">MAHUQ-71</strain>
    </source>
</reference>